<gene>
    <name evidence="3" type="ORF">SKP52_07740</name>
</gene>
<evidence type="ECO:0000313" key="3">
    <source>
        <dbReference type="EMBL" id="AJA08468.1"/>
    </source>
</evidence>
<keyword evidence="4" id="KW-1185">Reference proteome</keyword>
<evidence type="ECO:0000313" key="4">
    <source>
        <dbReference type="Proteomes" id="UP000030907"/>
    </source>
</evidence>
<dbReference type="Proteomes" id="UP000030907">
    <property type="component" value="Chromosome"/>
</dbReference>
<accession>A0A0A7PGT8</accession>
<proteinExistence type="predicted"/>
<reference evidence="3 4" key="1">
    <citation type="journal article" date="2015" name="Int. J. Syst. Evol. Microbiol.">
        <title>Description of Sphingopyxis fribergensis sp. nov. - a soil bacterium with the ability to degrade styrene and phenylacetic acid.</title>
        <authorList>
            <person name="Oelschlagel M."/>
            <person name="Ruckert C."/>
            <person name="Kalinowski J."/>
            <person name="Schmidt G."/>
            <person name="Schlomann M."/>
            <person name="Tischler D."/>
        </authorList>
    </citation>
    <scope>NUCLEOTIDE SEQUENCE [LARGE SCALE GENOMIC DNA]</scope>
    <source>
        <strain evidence="3 4">Kp5.2</strain>
    </source>
</reference>
<dbReference type="PROSITE" id="PS51257">
    <property type="entry name" value="PROKAR_LIPOPROTEIN"/>
    <property type="match status" value="1"/>
</dbReference>
<dbReference type="HOGENOM" id="CLU_2119545_0_0_5"/>
<evidence type="ECO:0000256" key="1">
    <source>
        <dbReference type="SAM" id="MobiDB-lite"/>
    </source>
</evidence>
<dbReference type="STRING" id="1515612.SKP52_07740"/>
<feature type="compositionally biased region" description="Basic and acidic residues" evidence="1">
    <location>
        <begin position="64"/>
        <end position="75"/>
    </location>
</feature>
<feature type="region of interest" description="Disordered" evidence="1">
    <location>
        <begin position="53"/>
        <end position="114"/>
    </location>
</feature>
<dbReference type="EMBL" id="CP009122">
    <property type="protein sequence ID" value="AJA08468.1"/>
    <property type="molecule type" value="Genomic_DNA"/>
</dbReference>
<dbReference type="OrthoDB" id="7452569at2"/>
<dbReference type="RefSeq" id="WP_039573536.1">
    <property type="nucleotide sequence ID" value="NZ_CP009122.1"/>
</dbReference>
<dbReference type="AlphaFoldDB" id="A0A0A7PGT8"/>
<keyword evidence="2" id="KW-0732">Signal</keyword>
<feature type="compositionally biased region" description="Acidic residues" evidence="1">
    <location>
        <begin position="77"/>
        <end position="93"/>
    </location>
</feature>
<protein>
    <submittedName>
        <fullName evidence="3">Putative secreted protein</fullName>
    </submittedName>
</protein>
<evidence type="ECO:0000256" key="2">
    <source>
        <dbReference type="SAM" id="SignalP"/>
    </source>
</evidence>
<name>A0A0A7PGT8_9SPHN</name>
<organism evidence="3 4">
    <name type="scientific">Sphingopyxis fribergensis</name>
    <dbReference type="NCBI Taxonomy" id="1515612"/>
    <lineage>
        <taxon>Bacteria</taxon>
        <taxon>Pseudomonadati</taxon>
        <taxon>Pseudomonadota</taxon>
        <taxon>Alphaproteobacteria</taxon>
        <taxon>Sphingomonadales</taxon>
        <taxon>Sphingomonadaceae</taxon>
        <taxon>Sphingopyxis</taxon>
    </lineage>
</organism>
<dbReference type="KEGG" id="sphk:SKP52_07740"/>
<feature type="chain" id="PRO_5012904195" evidence="2">
    <location>
        <begin position="16"/>
        <end position="114"/>
    </location>
</feature>
<feature type="signal peptide" evidence="2">
    <location>
        <begin position="1"/>
        <end position="15"/>
    </location>
</feature>
<sequence>MTRTLLASLSLLALAACGGGDTAGKSTTKLDAVEVQPGSVSDSMIILDDAVSDGTAVDNSVPDDGTKKDAAKTDQADSTDEAAPESEADDNPEAVDMPVAKRSITADSAAKKGE</sequence>